<organism evidence="10 11">
    <name type="scientific">Lophium mytilinum</name>
    <dbReference type="NCBI Taxonomy" id="390894"/>
    <lineage>
        <taxon>Eukaryota</taxon>
        <taxon>Fungi</taxon>
        <taxon>Dikarya</taxon>
        <taxon>Ascomycota</taxon>
        <taxon>Pezizomycotina</taxon>
        <taxon>Dothideomycetes</taxon>
        <taxon>Pleosporomycetidae</taxon>
        <taxon>Mytilinidiales</taxon>
        <taxon>Mytilinidiaceae</taxon>
        <taxon>Lophium</taxon>
    </lineage>
</organism>
<dbReference type="GO" id="GO:0005737">
    <property type="term" value="C:cytoplasm"/>
    <property type="evidence" value="ECO:0007669"/>
    <property type="project" value="TreeGrafter"/>
</dbReference>
<keyword evidence="3" id="KW-0808">Transferase</keyword>
<dbReference type="SMART" id="SM00220">
    <property type="entry name" value="S_TKc"/>
    <property type="match status" value="1"/>
</dbReference>
<dbReference type="GO" id="GO:0004674">
    <property type="term" value="F:protein serine/threonine kinase activity"/>
    <property type="evidence" value="ECO:0007669"/>
    <property type="project" value="UniProtKB-KW"/>
</dbReference>
<dbReference type="Proteomes" id="UP000799750">
    <property type="component" value="Unassembled WGS sequence"/>
</dbReference>
<dbReference type="AlphaFoldDB" id="A0A6A6QV70"/>
<dbReference type="FunFam" id="1.10.510.10:FF:000922">
    <property type="entry name" value="Protein kinase domain protein"/>
    <property type="match status" value="1"/>
</dbReference>
<keyword evidence="4" id="KW-0547">Nucleotide-binding</keyword>
<keyword evidence="2" id="KW-0723">Serine/threonine-protein kinase</keyword>
<comment type="catalytic activity">
    <reaction evidence="7">
        <text>L-threonyl-[protein] + ATP = O-phospho-L-threonyl-[protein] + ADP + H(+)</text>
        <dbReference type="Rhea" id="RHEA:46608"/>
        <dbReference type="Rhea" id="RHEA-COMP:11060"/>
        <dbReference type="Rhea" id="RHEA-COMP:11605"/>
        <dbReference type="ChEBI" id="CHEBI:15378"/>
        <dbReference type="ChEBI" id="CHEBI:30013"/>
        <dbReference type="ChEBI" id="CHEBI:30616"/>
        <dbReference type="ChEBI" id="CHEBI:61977"/>
        <dbReference type="ChEBI" id="CHEBI:456216"/>
        <dbReference type="EC" id="2.7.11.1"/>
    </reaction>
</comment>
<keyword evidence="6" id="KW-0067">ATP-binding</keyword>
<reference evidence="10" key="1">
    <citation type="journal article" date="2020" name="Stud. Mycol.">
        <title>101 Dothideomycetes genomes: a test case for predicting lifestyles and emergence of pathogens.</title>
        <authorList>
            <person name="Haridas S."/>
            <person name="Albert R."/>
            <person name="Binder M."/>
            <person name="Bloem J."/>
            <person name="Labutti K."/>
            <person name="Salamov A."/>
            <person name="Andreopoulos B."/>
            <person name="Baker S."/>
            <person name="Barry K."/>
            <person name="Bills G."/>
            <person name="Bluhm B."/>
            <person name="Cannon C."/>
            <person name="Castanera R."/>
            <person name="Culley D."/>
            <person name="Daum C."/>
            <person name="Ezra D."/>
            <person name="Gonzalez J."/>
            <person name="Henrissat B."/>
            <person name="Kuo A."/>
            <person name="Liang C."/>
            <person name="Lipzen A."/>
            <person name="Lutzoni F."/>
            <person name="Magnuson J."/>
            <person name="Mondo S."/>
            <person name="Nolan M."/>
            <person name="Ohm R."/>
            <person name="Pangilinan J."/>
            <person name="Park H.-J."/>
            <person name="Ramirez L."/>
            <person name="Alfaro M."/>
            <person name="Sun H."/>
            <person name="Tritt A."/>
            <person name="Yoshinaga Y."/>
            <person name="Zwiers L.-H."/>
            <person name="Turgeon B."/>
            <person name="Goodwin S."/>
            <person name="Spatafora J."/>
            <person name="Crous P."/>
            <person name="Grigoriev I."/>
        </authorList>
    </citation>
    <scope>NUCLEOTIDE SEQUENCE</scope>
    <source>
        <strain evidence="10">CBS 269.34</strain>
    </source>
</reference>
<comment type="catalytic activity">
    <reaction evidence="8">
        <text>L-seryl-[protein] + ATP = O-phospho-L-seryl-[protein] + ADP + H(+)</text>
        <dbReference type="Rhea" id="RHEA:17989"/>
        <dbReference type="Rhea" id="RHEA-COMP:9863"/>
        <dbReference type="Rhea" id="RHEA-COMP:11604"/>
        <dbReference type="ChEBI" id="CHEBI:15378"/>
        <dbReference type="ChEBI" id="CHEBI:29999"/>
        <dbReference type="ChEBI" id="CHEBI:30616"/>
        <dbReference type="ChEBI" id="CHEBI:83421"/>
        <dbReference type="ChEBI" id="CHEBI:456216"/>
        <dbReference type="EC" id="2.7.11.1"/>
    </reaction>
</comment>
<evidence type="ECO:0000259" key="9">
    <source>
        <dbReference type="PROSITE" id="PS50011"/>
    </source>
</evidence>
<dbReference type="Gene3D" id="3.30.200.20">
    <property type="entry name" value="Phosphorylase Kinase, domain 1"/>
    <property type="match status" value="1"/>
</dbReference>
<evidence type="ECO:0000256" key="7">
    <source>
        <dbReference type="ARBA" id="ARBA00047899"/>
    </source>
</evidence>
<dbReference type="OrthoDB" id="5979581at2759"/>
<proteinExistence type="predicted"/>
<dbReference type="EMBL" id="MU004188">
    <property type="protein sequence ID" value="KAF2496331.1"/>
    <property type="molecule type" value="Genomic_DNA"/>
</dbReference>
<dbReference type="Pfam" id="PF00069">
    <property type="entry name" value="Pkinase"/>
    <property type="match status" value="2"/>
</dbReference>
<dbReference type="GO" id="GO:0005634">
    <property type="term" value="C:nucleus"/>
    <property type="evidence" value="ECO:0007669"/>
    <property type="project" value="TreeGrafter"/>
</dbReference>
<dbReference type="InterPro" id="IPR000719">
    <property type="entry name" value="Prot_kinase_dom"/>
</dbReference>
<protein>
    <recommendedName>
        <fullName evidence="1">non-specific serine/threonine protein kinase</fullName>
        <ecNumber evidence="1">2.7.11.1</ecNumber>
    </recommendedName>
</protein>
<accession>A0A6A6QV70</accession>
<dbReference type="EC" id="2.7.11.1" evidence="1"/>
<evidence type="ECO:0000256" key="6">
    <source>
        <dbReference type="ARBA" id="ARBA00022840"/>
    </source>
</evidence>
<feature type="domain" description="Protein kinase" evidence="9">
    <location>
        <begin position="62"/>
        <end position="403"/>
    </location>
</feature>
<evidence type="ECO:0000256" key="2">
    <source>
        <dbReference type="ARBA" id="ARBA00022527"/>
    </source>
</evidence>
<evidence type="ECO:0000256" key="4">
    <source>
        <dbReference type="ARBA" id="ARBA00022741"/>
    </source>
</evidence>
<keyword evidence="11" id="KW-1185">Reference proteome</keyword>
<dbReference type="PANTHER" id="PTHR47634:SF9">
    <property type="entry name" value="PROTEIN KINASE DOMAIN-CONTAINING PROTEIN-RELATED"/>
    <property type="match status" value="1"/>
</dbReference>
<evidence type="ECO:0000256" key="1">
    <source>
        <dbReference type="ARBA" id="ARBA00012513"/>
    </source>
</evidence>
<dbReference type="PANTHER" id="PTHR47634">
    <property type="entry name" value="PROTEIN KINASE DOMAIN-CONTAINING PROTEIN-RELATED"/>
    <property type="match status" value="1"/>
</dbReference>
<evidence type="ECO:0000256" key="5">
    <source>
        <dbReference type="ARBA" id="ARBA00022777"/>
    </source>
</evidence>
<name>A0A6A6QV70_9PEZI</name>
<evidence type="ECO:0000256" key="3">
    <source>
        <dbReference type="ARBA" id="ARBA00022679"/>
    </source>
</evidence>
<sequence>MAGLLKWGKSILRRAPSPPMRFPTTGFEVFAPSEILDEERFEEFKSGRYYPVNIGEIFDSKYQVIGKLGFGVTSTVWLARDLQAHQHVTLKVYTRDEDNKEEFEIYKQLNKGDSSHPGYAHVRTALDIFTIHRSGGDHQCLVQKPMWESFRDLLYRNPAHRFTEELLRTGLMQVFLALDYLHTECKLVHTDVKGDNILQEIADKSILDAFTKAELQQPSPRKFFNDAPIYASRRFELPKKFGVAVLSDFGSAVRGDEKRNHDAQPNVYRSPEVMLKAEWSYPIDIWNVGCMVWDLFEGKHLFHGYDLGHKQYATRTHLSEVIGLLGPPPVDLINRGTRSPEFFTEDGQWKADVEIPGDTSLEKSEEYLDGKNKEMFLKFMRKMLQWRPEDRQTAKQLLKDPWLNDQVE</sequence>
<dbReference type="SUPFAM" id="SSF56112">
    <property type="entry name" value="Protein kinase-like (PK-like)"/>
    <property type="match status" value="1"/>
</dbReference>
<gene>
    <name evidence="10" type="ORF">BU16DRAFT_581688</name>
</gene>
<evidence type="ECO:0000313" key="10">
    <source>
        <dbReference type="EMBL" id="KAF2496331.1"/>
    </source>
</evidence>
<dbReference type="Gene3D" id="1.10.510.10">
    <property type="entry name" value="Transferase(Phosphotransferase) domain 1"/>
    <property type="match status" value="1"/>
</dbReference>
<dbReference type="GO" id="GO:0000245">
    <property type="term" value="P:spliceosomal complex assembly"/>
    <property type="evidence" value="ECO:0007669"/>
    <property type="project" value="TreeGrafter"/>
</dbReference>
<dbReference type="PROSITE" id="PS50011">
    <property type="entry name" value="PROTEIN_KINASE_DOM"/>
    <property type="match status" value="1"/>
</dbReference>
<evidence type="ECO:0000256" key="8">
    <source>
        <dbReference type="ARBA" id="ARBA00048679"/>
    </source>
</evidence>
<evidence type="ECO:0000313" key="11">
    <source>
        <dbReference type="Proteomes" id="UP000799750"/>
    </source>
</evidence>
<dbReference type="InterPro" id="IPR011009">
    <property type="entry name" value="Kinase-like_dom_sf"/>
</dbReference>
<dbReference type="InterPro" id="IPR051334">
    <property type="entry name" value="SRPK"/>
</dbReference>
<dbReference type="GO" id="GO:0050684">
    <property type="term" value="P:regulation of mRNA processing"/>
    <property type="evidence" value="ECO:0007669"/>
    <property type="project" value="TreeGrafter"/>
</dbReference>
<dbReference type="GO" id="GO:0005524">
    <property type="term" value="F:ATP binding"/>
    <property type="evidence" value="ECO:0007669"/>
    <property type="project" value="UniProtKB-KW"/>
</dbReference>
<keyword evidence="5 10" id="KW-0418">Kinase</keyword>